<name>A0ABV9YW89_9PSEU</name>
<dbReference type="Proteomes" id="UP001595947">
    <property type="component" value="Unassembled WGS sequence"/>
</dbReference>
<dbReference type="RefSeq" id="WP_378038933.1">
    <property type="nucleotide sequence ID" value="NZ_JBHSIV010000041.1"/>
</dbReference>
<accession>A0ABV9YW89</accession>
<evidence type="ECO:0000256" key="1">
    <source>
        <dbReference type="SAM" id="MobiDB-lite"/>
    </source>
</evidence>
<evidence type="ECO:0000313" key="3">
    <source>
        <dbReference type="EMBL" id="MFC5065605.1"/>
    </source>
</evidence>
<sequence length="69" mass="7129">MNTPVAGVNDASTSGPGAPSGATVDLLRRPAKRAARPERTADVADLLYVGLVIVMFAVLVLAARGLERL</sequence>
<evidence type="ECO:0000256" key="2">
    <source>
        <dbReference type="SAM" id="Phobius"/>
    </source>
</evidence>
<reference evidence="4" key="1">
    <citation type="journal article" date="2019" name="Int. J. Syst. Evol. Microbiol.">
        <title>The Global Catalogue of Microorganisms (GCM) 10K type strain sequencing project: providing services to taxonomists for standard genome sequencing and annotation.</title>
        <authorList>
            <consortium name="The Broad Institute Genomics Platform"/>
            <consortium name="The Broad Institute Genome Sequencing Center for Infectious Disease"/>
            <person name="Wu L."/>
            <person name="Ma J."/>
        </authorList>
    </citation>
    <scope>NUCLEOTIDE SEQUENCE [LARGE SCALE GENOMIC DNA]</scope>
    <source>
        <strain evidence="4">CGMCC 4.7093</strain>
    </source>
</reference>
<evidence type="ECO:0000313" key="4">
    <source>
        <dbReference type="Proteomes" id="UP001595947"/>
    </source>
</evidence>
<dbReference type="EMBL" id="JBHSIV010000041">
    <property type="protein sequence ID" value="MFC5065605.1"/>
    <property type="molecule type" value="Genomic_DNA"/>
</dbReference>
<keyword evidence="4" id="KW-1185">Reference proteome</keyword>
<protein>
    <submittedName>
        <fullName evidence="3">Uncharacterized protein</fullName>
    </submittedName>
</protein>
<gene>
    <name evidence="3" type="ORF">ACFPBZ_25540</name>
</gene>
<keyword evidence="2" id="KW-0812">Transmembrane</keyword>
<feature type="region of interest" description="Disordered" evidence="1">
    <location>
        <begin position="1"/>
        <end position="31"/>
    </location>
</feature>
<proteinExistence type="predicted"/>
<feature type="transmembrane region" description="Helical" evidence="2">
    <location>
        <begin position="46"/>
        <end position="66"/>
    </location>
</feature>
<organism evidence="3 4">
    <name type="scientific">Actinomycetospora atypica</name>
    <dbReference type="NCBI Taxonomy" id="1290095"/>
    <lineage>
        <taxon>Bacteria</taxon>
        <taxon>Bacillati</taxon>
        <taxon>Actinomycetota</taxon>
        <taxon>Actinomycetes</taxon>
        <taxon>Pseudonocardiales</taxon>
        <taxon>Pseudonocardiaceae</taxon>
        <taxon>Actinomycetospora</taxon>
    </lineage>
</organism>
<keyword evidence="2" id="KW-0472">Membrane</keyword>
<comment type="caution">
    <text evidence="3">The sequence shown here is derived from an EMBL/GenBank/DDBJ whole genome shotgun (WGS) entry which is preliminary data.</text>
</comment>
<keyword evidence="2" id="KW-1133">Transmembrane helix</keyword>